<evidence type="ECO:0000313" key="2">
    <source>
        <dbReference type="EMBL" id="KAK4185409.1"/>
    </source>
</evidence>
<evidence type="ECO:0000256" key="1">
    <source>
        <dbReference type="SAM" id="Coils"/>
    </source>
</evidence>
<reference evidence="2" key="2">
    <citation type="submission" date="2023-05" db="EMBL/GenBank/DDBJ databases">
        <authorList>
            <consortium name="Lawrence Berkeley National Laboratory"/>
            <person name="Steindorff A."/>
            <person name="Hensen N."/>
            <person name="Bonometti L."/>
            <person name="Westerberg I."/>
            <person name="Brannstrom I.O."/>
            <person name="Guillou S."/>
            <person name="Cros-Aarteil S."/>
            <person name="Calhoun S."/>
            <person name="Haridas S."/>
            <person name="Kuo A."/>
            <person name="Mondo S."/>
            <person name="Pangilinan J."/>
            <person name="Riley R."/>
            <person name="Labutti K."/>
            <person name="Andreopoulos B."/>
            <person name="Lipzen A."/>
            <person name="Chen C."/>
            <person name="Yanf M."/>
            <person name="Daum C."/>
            <person name="Ng V."/>
            <person name="Clum A."/>
            <person name="Ohm R."/>
            <person name="Martin F."/>
            <person name="Silar P."/>
            <person name="Natvig D."/>
            <person name="Lalanne C."/>
            <person name="Gautier V."/>
            <person name="Ament-Velasquez S.L."/>
            <person name="Kruys A."/>
            <person name="Hutchinson M.I."/>
            <person name="Powell A.J."/>
            <person name="Barry K."/>
            <person name="Miller A.N."/>
            <person name="Grigoriev I.V."/>
            <person name="Debuchy R."/>
            <person name="Gladieux P."/>
            <person name="Thoren M.H."/>
            <person name="Johannesson H."/>
        </authorList>
    </citation>
    <scope>NUCLEOTIDE SEQUENCE</scope>
    <source>
        <strain evidence="2">PSN309</strain>
    </source>
</reference>
<evidence type="ECO:0000313" key="3">
    <source>
        <dbReference type="Proteomes" id="UP001302126"/>
    </source>
</evidence>
<reference evidence="2" key="1">
    <citation type="journal article" date="2023" name="Mol. Phylogenet. Evol.">
        <title>Genome-scale phylogeny and comparative genomics of the fungal order Sordariales.</title>
        <authorList>
            <person name="Hensen N."/>
            <person name="Bonometti L."/>
            <person name="Westerberg I."/>
            <person name="Brannstrom I.O."/>
            <person name="Guillou S."/>
            <person name="Cros-Aarteil S."/>
            <person name="Calhoun S."/>
            <person name="Haridas S."/>
            <person name="Kuo A."/>
            <person name="Mondo S."/>
            <person name="Pangilinan J."/>
            <person name="Riley R."/>
            <person name="LaButti K."/>
            <person name="Andreopoulos B."/>
            <person name="Lipzen A."/>
            <person name="Chen C."/>
            <person name="Yan M."/>
            <person name="Daum C."/>
            <person name="Ng V."/>
            <person name="Clum A."/>
            <person name="Steindorff A."/>
            <person name="Ohm R.A."/>
            <person name="Martin F."/>
            <person name="Silar P."/>
            <person name="Natvig D.O."/>
            <person name="Lalanne C."/>
            <person name="Gautier V."/>
            <person name="Ament-Velasquez S.L."/>
            <person name="Kruys A."/>
            <person name="Hutchinson M.I."/>
            <person name="Powell A.J."/>
            <person name="Barry K."/>
            <person name="Miller A.N."/>
            <person name="Grigoriev I.V."/>
            <person name="Debuchy R."/>
            <person name="Gladieux P."/>
            <person name="Hiltunen Thoren M."/>
            <person name="Johannesson H."/>
        </authorList>
    </citation>
    <scope>NUCLEOTIDE SEQUENCE</scope>
    <source>
        <strain evidence="2">PSN309</strain>
    </source>
</reference>
<dbReference type="AlphaFoldDB" id="A0AAN7AG49"/>
<proteinExistence type="predicted"/>
<organism evidence="2 3">
    <name type="scientific">Podospora australis</name>
    <dbReference type="NCBI Taxonomy" id="1536484"/>
    <lineage>
        <taxon>Eukaryota</taxon>
        <taxon>Fungi</taxon>
        <taxon>Dikarya</taxon>
        <taxon>Ascomycota</taxon>
        <taxon>Pezizomycotina</taxon>
        <taxon>Sordariomycetes</taxon>
        <taxon>Sordariomycetidae</taxon>
        <taxon>Sordariales</taxon>
        <taxon>Podosporaceae</taxon>
        <taxon>Podospora</taxon>
    </lineage>
</organism>
<accession>A0AAN7AG49</accession>
<keyword evidence="3" id="KW-1185">Reference proteome</keyword>
<sequence length="103" mass="11678">MPDCSRCLRLHLSPCKAADRSTSCQNCLRANVASCDVFGVPTAELRALMDEKRRLDRRKEEVLSELLRLEKQSRALEGRAEKALSREISLMEEDEALEAHHPS</sequence>
<comment type="caution">
    <text evidence="2">The sequence shown here is derived from an EMBL/GenBank/DDBJ whole genome shotgun (WGS) entry which is preliminary data.</text>
</comment>
<dbReference type="EMBL" id="MU864450">
    <property type="protein sequence ID" value="KAK4185409.1"/>
    <property type="molecule type" value="Genomic_DNA"/>
</dbReference>
<protein>
    <submittedName>
        <fullName evidence="2">Uncharacterized protein</fullName>
    </submittedName>
</protein>
<feature type="coiled-coil region" evidence="1">
    <location>
        <begin position="45"/>
        <end position="86"/>
    </location>
</feature>
<gene>
    <name evidence="2" type="ORF">QBC35DRAFT_16085</name>
</gene>
<dbReference type="Proteomes" id="UP001302126">
    <property type="component" value="Unassembled WGS sequence"/>
</dbReference>
<name>A0AAN7AG49_9PEZI</name>
<keyword evidence="1" id="KW-0175">Coiled coil</keyword>